<protein>
    <submittedName>
        <fullName evidence="2">Uncharacterized protein</fullName>
    </submittedName>
</protein>
<gene>
    <name evidence="2" type="ORF">RUN1744_v1_3070001</name>
</gene>
<dbReference type="Gene3D" id="3.20.20.140">
    <property type="entry name" value="Metal-dependent hydrolases"/>
    <property type="match status" value="1"/>
</dbReference>
<organism evidence="2">
    <name type="scientific">Ralstonia solanacearum</name>
    <name type="common">Pseudomonas solanacearum</name>
    <dbReference type="NCBI Taxonomy" id="305"/>
    <lineage>
        <taxon>Bacteria</taxon>
        <taxon>Pseudomonadati</taxon>
        <taxon>Pseudomonadota</taxon>
        <taxon>Betaproteobacteria</taxon>
        <taxon>Burkholderiales</taxon>
        <taxon>Burkholderiaceae</taxon>
        <taxon>Ralstonia</taxon>
        <taxon>Ralstonia solanacearum species complex</taxon>
    </lineage>
</organism>
<reference evidence="2" key="1">
    <citation type="submission" date="2015-10" db="EMBL/GenBank/DDBJ databases">
        <authorList>
            <person name="Gilbert D.G."/>
        </authorList>
    </citation>
    <scope>NUCLEOTIDE SEQUENCE</scope>
    <source>
        <strain evidence="2">Phyl III-seqv23</strain>
    </source>
</reference>
<name>A0A0S4UXE3_RALSL</name>
<dbReference type="InterPro" id="IPR032466">
    <property type="entry name" value="Metal_Hydrolase"/>
</dbReference>
<dbReference type="EMBL" id="LN899823">
    <property type="protein sequence ID" value="CUV26796.1"/>
    <property type="molecule type" value="Genomic_DNA"/>
</dbReference>
<sequence length="101" mass="10812">MRRLWFFFFKQKTAYEILSGLVGSEMCIRDRSYDATLPAYLAQLDAHGLSHGVLIQPSFLGVDNSYLLAALEHMRVRVDAGDAGGRGRHAAGGAAGEGGGA</sequence>
<proteinExistence type="predicted"/>
<dbReference type="AlphaFoldDB" id="A0A0S4UXE3"/>
<evidence type="ECO:0000313" key="2">
    <source>
        <dbReference type="EMBL" id="CUV26796.1"/>
    </source>
</evidence>
<feature type="region of interest" description="Disordered" evidence="1">
    <location>
        <begin position="82"/>
        <end position="101"/>
    </location>
</feature>
<dbReference type="SUPFAM" id="SSF51556">
    <property type="entry name" value="Metallo-dependent hydrolases"/>
    <property type="match status" value="1"/>
</dbReference>
<accession>A0A0S4UXE3</accession>
<evidence type="ECO:0000256" key="1">
    <source>
        <dbReference type="SAM" id="MobiDB-lite"/>
    </source>
</evidence>